<keyword evidence="6 7" id="KW-0472">Membrane</keyword>
<keyword evidence="5 7" id="KW-1133">Transmembrane helix</keyword>
<evidence type="ECO:0000313" key="10">
    <source>
        <dbReference type="Proteomes" id="UP001300012"/>
    </source>
</evidence>
<dbReference type="Proteomes" id="UP001300012">
    <property type="component" value="Unassembled WGS sequence"/>
</dbReference>
<comment type="subcellular location">
    <subcellularLocation>
        <location evidence="1 7">Cell membrane</location>
        <topology evidence="1 7">Multi-pass membrane protein</topology>
    </subcellularLocation>
</comment>
<proteinExistence type="inferred from homology"/>
<evidence type="ECO:0000256" key="2">
    <source>
        <dbReference type="ARBA" id="ARBA00022448"/>
    </source>
</evidence>
<keyword evidence="2 7" id="KW-0813">Transport</keyword>
<feature type="transmembrane region" description="Helical" evidence="7">
    <location>
        <begin position="217"/>
        <end position="237"/>
    </location>
</feature>
<dbReference type="CDD" id="cd06261">
    <property type="entry name" value="TM_PBP2"/>
    <property type="match status" value="1"/>
</dbReference>
<dbReference type="PANTHER" id="PTHR30193">
    <property type="entry name" value="ABC TRANSPORTER PERMEASE PROTEIN"/>
    <property type="match status" value="1"/>
</dbReference>
<organism evidence="9 10">
    <name type="scientific">Paenibacillus radicis</name>
    <name type="common">ex Xue et al. 2023</name>
    <dbReference type="NCBI Taxonomy" id="2972489"/>
    <lineage>
        <taxon>Bacteria</taxon>
        <taxon>Bacillati</taxon>
        <taxon>Bacillota</taxon>
        <taxon>Bacilli</taxon>
        <taxon>Bacillales</taxon>
        <taxon>Paenibacillaceae</taxon>
        <taxon>Paenibacillus</taxon>
    </lineage>
</organism>
<keyword evidence="3" id="KW-1003">Cell membrane</keyword>
<keyword evidence="10" id="KW-1185">Reference proteome</keyword>
<dbReference type="SUPFAM" id="SSF161098">
    <property type="entry name" value="MetI-like"/>
    <property type="match status" value="1"/>
</dbReference>
<dbReference type="InterPro" id="IPR051393">
    <property type="entry name" value="ABC_transporter_permease"/>
</dbReference>
<feature type="transmembrane region" description="Helical" evidence="7">
    <location>
        <begin position="109"/>
        <end position="129"/>
    </location>
</feature>
<dbReference type="PROSITE" id="PS50928">
    <property type="entry name" value="ABC_TM1"/>
    <property type="match status" value="1"/>
</dbReference>
<dbReference type="InterPro" id="IPR035906">
    <property type="entry name" value="MetI-like_sf"/>
</dbReference>
<evidence type="ECO:0000256" key="3">
    <source>
        <dbReference type="ARBA" id="ARBA00022475"/>
    </source>
</evidence>
<comment type="caution">
    <text evidence="9">The sequence shown here is derived from an EMBL/GenBank/DDBJ whole genome shotgun (WGS) entry which is preliminary data.</text>
</comment>
<feature type="domain" description="ABC transmembrane type-1" evidence="8">
    <location>
        <begin position="71"/>
        <end position="284"/>
    </location>
</feature>
<dbReference type="Pfam" id="PF00528">
    <property type="entry name" value="BPD_transp_1"/>
    <property type="match status" value="1"/>
</dbReference>
<keyword evidence="4 7" id="KW-0812">Transmembrane</keyword>
<evidence type="ECO:0000256" key="7">
    <source>
        <dbReference type="RuleBase" id="RU363032"/>
    </source>
</evidence>
<evidence type="ECO:0000313" key="9">
    <source>
        <dbReference type="EMBL" id="MCR8630027.1"/>
    </source>
</evidence>
<dbReference type="Gene3D" id="1.10.3720.10">
    <property type="entry name" value="MetI-like"/>
    <property type="match status" value="1"/>
</dbReference>
<name>A0ABT1YAU8_9BACL</name>
<dbReference type="EMBL" id="JANQBD010000001">
    <property type="protein sequence ID" value="MCR8630027.1"/>
    <property type="molecule type" value="Genomic_DNA"/>
</dbReference>
<accession>A0ABT1YAU8</accession>
<reference evidence="9 10" key="1">
    <citation type="submission" date="2022-08" db="EMBL/GenBank/DDBJ databases">
        <title>Paenibacillus endoradicis sp. nov., Paenibacillus radicibacter sp. nov and Paenibacillus pararadicis sp. nov., three cold-adapted plant growth-promoting bacteria isolated from root of Larix gmelinii in Great Khingan.</title>
        <authorList>
            <person name="Xue H."/>
        </authorList>
    </citation>
    <scope>NUCLEOTIDE SEQUENCE [LARGE SCALE GENOMIC DNA]</scope>
    <source>
        <strain evidence="9 10">N5-1-1-5</strain>
    </source>
</reference>
<evidence type="ECO:0000256" key="4">
    <source>
        <dbReference type="ARBA" id="ARBA00022692"/>
    </source>
</evidence>
<feature type="transmembrane region" description="Helical" evidence="7">
    <location>
        <begin position="75"/>
        <end position="97"/>
    </location>
</feature>
<feature type="transmembrane region" description="Helical" evidence="7">
    <location>
        <begin position="157"/>
        <end position="180"/>
    </location>
</feature>
<feature type="transmembrane region" description="Helical" evidence="7">
    <location>
        <begin position="257"/>
        <end position="283"/>
    </location>
</feature>
<feature type="transmembrane region" description="Helical" evidence="7">
    <location>
        <begin position="12"/>
        <end position="34"/>
    </location>
</feature>
<evidence type="ECO:0000256" key="6">
    <source>
        <dbReference type="ARBA" id="ARBA00023136"/>
    </source>
</evidence>
<comment type="similarity">
    <text evidence="7">Belongs to the binding-protein-dependent transport system permease family.</text>
</comment>
<evidence type="ECO:0000256" key="1">
    <source>
        <dbReference type="ARBA" id="ARBA00004651"/>
    </source>
</evidence>
<dbReference type="InterPro" id="IPR000515">
    <property type="entry name" value="MetI-like"/>
</dbReference>
<sequence>MIPLYREIYKNRINYLFLAPMYILLFLFLIVPALQGLYYSVFEFNIGSPKTFVGFKNFTYLFGEDVFWIALKNTFVLVLIIVPASIFTALFISVAVYRSSQWVKTFVRGSFYLPLVVSSVSLTLVWGFIFNPVVGLANQILKTVGLSPVTWLGDPKYAFLAIIIVLFTFVLGKPVILYLASLGNIPETFYEAAKIDGANVLQQFYNVTLPLLKPTTLYLVITGTIQVFNVFVLIKIMTAGGPGNSTQTLAYLLYEKAFVFGQYGIASAVGAVLVFLVTAIAIIQYKFLSTDIEY</sequence>
<dbReference type="RefSeq" id="WP_258211632.1">
    <property type="nucleotide sequence ID" value="NZ_JANQBD010000001.1"/>
</dbReference>
<evidence type="ECO:0000256" key="5">
    <source>
        <dbReference type="ARBA" id="ARBA00022989"/>
    </source>
</evidence>
<dbReference type="PANTHER" id="PTHR30193:SF37">
    <property type="entry name" value="INNER MEMBRANE ABC TRANSPORTER PERMEASE PROTEIN YCJO"/>
    <property type="match status" value="1"/>
</dbReference>
<evidence type="ECO:0000259" key="8">
    <source>
        <dbReference type="PROSITE" id="PS50928"/>
    </source>
</evidence>
<protein>
    <submittedName>
        <fullName evidence="9">Sugar ABC transporter permease</fullName>
    </submittedName>
</protein>
<gene>
    <name evidence="9" type="ORF">NV381_02315</name>
</gene>